<keyword evidence="1" id="KW-1133">Transmembrane helix</keyword>
<feature type="transmembrane region" description="Helical" evidence="1">
    <location>
        <begin position="173"/>
        <end position="191"/>
    </location>
</feature>
<organism evidence="3 4">
    <name type="scientific">Promicromonospora vindobonensis</name>
    <dbReference type="NCBI Taxonomy" id="195748"/>
    <lineage>
        <taxon>Bacteria</taxon>
        <taxon>Bacillati</taxon>
        <taxon>Actinomycetota</taxon>
        <taxon>Actinomycetes</taxon>
        <taxon>Micrococcales</taxon>
        <taxon>Promicromonosporaceae</taxon>
        <taxon>Promicromonospora</taxon>
    </lineage>
</organism>
<feature type="transmembrane region" description="Helical" evidence="1">
    <location>
        <begin position="40"/>
        <end position="62"/>
    </location>
</feature>
<feature type="transmembrane region" description="Helical" evidence="1">
    <location>
        <begin position="255"/>
        <end position="273"/>
    </location>
</feature>
<feature type="transmembrane region" description="Helical" evidence="1">
    <location>
        <begin position="313"/>
        <end position="332"/>
    </location>
</feature>
<protein>
    <submittedName>
        <fullName evidence="3">VanZ family protein</fullName>
    </submittedName>
</protein>
<name>A0ABW5VMC6_9MICO</name>
<dbReference type="PANTHER" id="PTHR36834">
    <property type="entry name" value="MEMBRANE PROTEIN-RELATED"/>
    <property type="match status" value="1"/>
</dbReference>
<feature type="transmembrane region" description="Helical" evidence="1">
    <location>
        <begin position="6"/>
        <end position="28"/>
    </location>
</feature>
<keyword evidence="1" id="KW-0812">Transmembrane</keyword>
<dbReference type="Proteomes" id="UP001597479">
    <property type="component" value="Unassembled WGS sequence"/>
</dbReference>
<feature type="transmembrane region" description="Helical" evidence="1">
    <location>
        <begin position="133"/>
        <end position="161"/>
    </location>
</feature>
<feature type="transmembrane region" description="Helical" evidence="1">
    <location>
        <begin position="223"/>
        <end position="243"/>
    </location>
</feature>
<dbReference type="PANTHER" id="PTHR36834:SF1">
    <property type="entry name" value="INTEGRAL MEMBRANE PROTEIN"/>
    <property type="match status" value="1"/>
</dbReference>
<feature type="transmembrane region" description="Helical" evidence="1">
    <location>
        <begin position="338"/>
        <end position="357"/>
    </location>
</feature>
<dbReference type="RefSeq" id="WP_377180112.1">
    <property type="nucleotide sequence ID" value="NZ_JBHUOG010000001.1"/>
</dbReference>
<accession>A0ABW5VMC6</accession>
<dbReference type="InterPro" id="IPR006976">
    <property type="entry name" value="VanZ-like"/>
</dbReference>
<proteinExistence type="predicted"/>
<gene>
    <name evidence="3" type="ORF">ACFS27_02795</name>
</gene>
<feature type="domain" description="VanZ-like" evidence="2">
    <location>
        <begin position="50"/>
        <end position="189"/>
    </location>
</feature>
<evidence type="ECO:0000259" key="2">
    <source>
        <dbReference type="Pfam" id="PF04892"/>
    </source>
</evidence>
<evidence type="ECO:0000256" key="1">
    <source>
        <dbReference type="SAM" id="Phobius"/>
    </source>
</evidence>
<dbReference type="InterPro" id="IPR053150">
    <property type="entry name" value="Teicoplanin_resist-assoc"/>
</dbReference>
<sequence>MSDVWTWPAQVGVLFGVLLFVALLVPVLAIQVRRYGAINLVRLVGAAALAIYGTALAAYTLLPLPSGDLVAWCADHGHEGAQLRPGQIFADIRERTAGLSIGAAVRDVSVLQGVFNVVLFVPWGILVRRYLGWGLLASAASALAASLLIEVVQLTGIFGLIPCSYRLADVDDLVTNTLGGVLGAVMAPWVLRWMPRAKTLAATRGVPRPVTVWRRWLGMAVDAAAYSILSGLLAMAWGLAGYLGTGRVPPDTVALWLFASALPWIVVFVLPLATGAGESLGQRTVWLAVVPKTSQGADGGAGLSWQARVRRGLAGGALWGLLQALSGAATMFDVGVLAPAAGLASWLAAVLVVAVPFTAGKRGLSGRAAPYRLVDAREGSEALSAHR</sequence>
<feature type="transmembrane region" description="Helical" evidence="1">
    <location>
        <begin position="108"/>
        <end position="126"/>
    </location>
</feature>
<evidence type="ECO:0000313" key="4">
    <source>
        <dbReference type="Proteomes" id="UP001597479"/>
    </source>
</evidence>
<dbReference type="Pfam" id="PF04892">
    <property type="entry name" value="VanZ"/>
    <property type="match status" value="1"/>
</dbReference>
<reference evidence="4" key="1">
    <citation type="journal article" date="2019" name="Int. J. Syst. Evol. Microbiol.">
        <title>The Global Catalogue of Microorganisms (GCM) 10K type strain sequencing project: providing services to taxonomists for standard genome sequencing and annotation.</title>
        <authorList>
            <consortium name="The Broad Institute Genomics Platform"/>
            <consortium name="The Broad Institute Genome Sequencing Center for Infectious Disease"/>
            <person name="Wu L."/>
            <person name="Ma J."/>
        </authorList>
    </citation>
    <scope>NUCLEOTIDE SEQUENCE [LARGE SCALE GENOMIC DNA]</scope>
    <source>
        <strain evidence="4">CCM 7044</strain>
    </source>
</reference>
<comment type="caution">
    <text evidence="3">The sequence shown here is derived from an EMBL/GenBank/DDBJ whole genome shotgun (WGS) entry which is preliminary data.</text>
</comment>
<evidence type="ECO:0000313" key="3">
    <source>
        <dbReference type="EMBL" id="MFD2792466.1"/>
    </source>
</evidence>
<dbReference type="EMBL" id="JBHUOG010000001">
    <property type="protein sequence ID" value="MFD2792466.1"/>
    <property type="molecule type" value="Genomic_DNA"/>
</dbReference>
<keyword evidence="4" id="KW-1185">Reference proteome</keyword>
<keyword evidence="1" id="KW-0472">Membrane</keyword>